<dbReference type="SUPFAM" id="SSF81593">
    <property type="entry name" value="Nucleotidyltransferase substrate binding subunit/domain"/>
    <property type="match status" value="1"/>
</dbReference>
<dbReference type="PIRSF" id="PIRSF006288">
    <property type="entry name" value="PII_uridyltransf"/>
    <property type="match status" value="1"/>
</dbReference>
<name>A0A2N5WYY1_9GAMM</name>
<evidence type="ECO:0000256" key="2">
    <source>
        <dbReference type="ARBA" id="ARBA00022695"/>
    </source>
</evidence>
<comment type="cofactor">
    <cofactor evidence="8">
        <name>Mg(2+)</name>
        <dbReference type="ChEBI" id="CHEBI:18420"/>
    </cofactor>
</comment>
<dbReference type="CDD" id="cd05401">
    <property type="entry name" value="NT_GlnE_GlnD_like"/>
    <property type="match status" value="1"/>
</dbReference>
<evidence type="ECO:0000256" key="5">
    <source>
        <dbReference type="ARBA" id="ARBA00022842"/>
    </source>
</evidence>
<dbReference type="Gene3D" id="3.30.70.260">
    <property type="match status" value="1"/>
</dbReference>
<dbReference type="OrthoDB" id="9758038at2"/>
<dbReference type="EC" id="2.7.7.59" evidence="8"/>
<keyword evidence="2 8" id="KW-0548">Nucleotidyltransferase</keyword>
<comment type="similarity">
    <text evidence="8">Belongs to the GlnD family.</text>
</comment>
<dbReference type="EMBL" id="PKUS01000029">
    <property type="protein sequence ID" value="PLW67454.1"/>
    <property type="molecule type" value="Genomic_DNA"/>
</dbReference>
<comment type="catalytic activity">
    <reaction evidence="7">
        <text>guanosine 3',5'-bis(diphosphate) + H2O = GDP + diphosphate + H(+)</text>
        <dbReference type="Rhea" id="RHEA:14253"/>
        <dbReference type="ChEBI" id="CHEBI:15377"/>
        <dbReference type="ChEBI" id="CHEBI:15378"/>
        <dbReference type="ChEBI" id="CHEBI:33019"/>
        <dbReference type="ChEBI" id="CHEBI:58189"/>
        <dbReference type="ChEBI" id="CHEBI:77828"/>
        <dbReference type="EC" id="3.1.7.2"/>
    </reaction>
</comment>
<evidence type="ECO:0000259" key="10">
    <source>
        <dbReference type="PROSITE" id="PS51831"/>
    </source>
</evidence>
<dbReference type="HAMAP" id="MF_00277">
    <property type="entry name" value="PII_uridylyl_transf"/>
    <property type="match status" value="1"/>
</dbReference>
<keyword evidence="12" id="KW-1185">Reference proteome</keyword>
<dbReference type="CDD" id="cd00077">
    <property type="entry name" value="HDc"/>
    <property type="match status" value="1"/>
</dbReference>
<dbReference type="InterPro" id="IPR045865">
    <property type="entry name" value="ACT-like_dom_sf"/>
</dbReference>
<comment type="activity regulation">
    <text evidence="8">Uridylyltransferase (UTase) activity is inhibited by glutamine, while glutamine activates uridylyl-removing (UR) activity.</text>
</comment>
<comment type="catalytic activity">
    <reaction evidence="8">
        <text>[protein-PII]-L-tyrosine + UTP = [protein-PII]-uridylyl-L-tyrosine + diphosphate</text>
        <dbReference type="Rhea" id="RHEA:13673"/>
        <dbReference type="Rhea" id="RHEA-COMP:12147"/>
        <dbReference type="Rhea" id="RHEA-COMP:12148"/>
        <dbReference type="ChEBI" id="CHEBI:33019"/>
        <dbReference type="ChEBI" id="CHEBI:46398"/>
        <dbReference type="ChEBI" id="CHEBI:46858"/>
        <dbReference type="ChEBI" id="CHEBI:90602"/>
        <dbReference type="EC" id="2.7.7.59"/>
    </reaction>
</comment>
<evidence type="ECO:0000256" key="8">
    <source>
        <dbReference type="HAMAP-Rule" id="MF_00277"/>
    </source>
</evidence>
<feature type="domain" description="HD" evidence="10">
    <location>
        <begin position="464"/>
        <end position="586"/>
    </location>
</feature>
<dbReference type="Pfam" id="PF08335">
    <property type="entry name" value="GlnD_UR_UTase"/>
    <property type="match status" value="1"/>
</dbReference>
<evidence type="ECO:0000256" key="1">
    <source>
        <dbReference type="ARBA" id="ARBA00022679"/>
    </source>
</evidence>
<comment type="caution">
    <text evidence="11">The sequence shown here is derived from an EMBL/GenBank/DDBJ whole genome shotgun (WGS) entry which is preliminary data.</text>
</comment>
<evidence type="ECO:0000313" key="12">
    <source>
        <dbReference type="Proteomes" id="UP000235005"/>
    </source>
</evidence>
<dbReference type="PANTHER" id="PTHR47320:SF1">
    <property type="entry name" value="BIFUNCTIONAL URIDYLYLTRANSFERASE_URIDYLYL-REMOVING ENZYME"/>
    <property type="match status" value="1"/>
</dbReference>
<dbReference type="SUPFAM" id="SSF109604">
    <property type="entry name" value="HD-domain/PDEase-like"/>
    <property type="match status" value="1"/>
</dbReference>
<comment type="domain">
    <text evidence="8">Has four distinct domains: an N-terminal nucleotidyltransferase (NT) domain responsible for UTase activity, a central HD domain that encodes UR activity, and two C-terminal ACT domains that seem to have a role in glutamine sensing.</text>
</comment>
<dbReference type="GO" id="GO:0008893">
    <property type="term" value="F:guanosine-3',5'-bis(diphosphate) 3'-diphosphatase activity"/>
    <property type="evidence" value="ECO:0007669"/>
    <property type="project" value="UniProtKB-EC"/>
</dbReference>
<dbReference type="Pfam" id="PF01842">
    <property type="entry name" value="ACT"/>
    <property type="match status" value="1"/>
</dbReference>
<comment type="catalytic activity">
    <reaction evidence="8">
        <text>[protein-PII]-uridylyl-L-tyrosine + H2O = [protein-PII]-L-tyrosine + UMP + H(+)</text>
        <dbReference type="Rhea" id="RHEA:48600"/>
        <dbReference type="Rhea" id="RHEA-COMP:12147"/>
        <dbReference type="Rhea" id="RHEA-COMP:12148"/>
        <dbReference type="ChEBI" id="CHEBI:15377"/>
        <dbReference type="ChEBI" id="CHEBI:15378"/>
        <dbReference type="ChEBI" id="CHEBI:46858"/>
        <dbReference type="ChEBI" id="CHEBI:57865"/>
        <dbReference type="ChEBI" id="CHEBI:90602"/>
    </reaction>
</comment>
<dbReference type="InterPro" id="IPR013546">
    <property type="entry name" value="PII_UdlTrfase/GS_AdlTrfase"/>
</dbReference>
<feature type="domain" description="ACT" evidence="9">
    <location>
        <begin position="819"/>
        <end position="894"/>
    </location>
</feature>
<dbReference type="Proteomes" id="UP000235005">
    <property type="component" value="Unassembled WGS sequence"/>
</dbReference>
<dbReference type="CDD" id="cd04899">
    <property type="entry name" value="ACT_ACR-UUR-like_2"/>
    <property type="match status" value="1"/>
</dbReference>
<dbReference type="RefSeq" id="WP_101518763.1">
    <property type="nucleotide sequence ID" value="NZ_PKUS01000029.1"/>
</dbReference>
<gene>
    <name evidence="8 11" type="primary">glnD</name>
    <name evidence="11" type="ORF">C0039_17085</name>
</gene>
<keyword evidence="3" id="KW-0677">Repeat</keyword>
<evidence type="ECO:0000256" key="7">
    <source>
        <dbReference type="ARBA" id="ARBA00047968"/>
    </source>
</evidence>
<dbReference type="SMART" id="SM00471">
    <property type="entry name" value="HDc"/>
    <property type="match status" value="1"/>
</dbReference>
<dbReference type="Pfam" id="PF01909">
    <property type="entry name" value="NTP_transf_2"/>
    <property type="match status" value="1"/>
</dbReference>
<keyword evidence="4 8" id="KW-0378">Hydrolase</keyword>
<keyword evidence="1 8" id="KW-0808">Transferase</keyword>
<comment type="function">
    <text evidence="8">Modifies, by uridylylation and deuridylylation, the PII regulatory proteins (GlnB and homologs), in response to the nitrogen status of the cell that GlnD senses through the glutamine level. Under low glutamine levels, catalyzes the conversion of the PII proteins and UTP to PII-UMP and PPi, while under higher glutamine levels, GlnD hydrolyzes PII-UMP to PII and UMP (deuridylylation). Thus, controls uridylylation state and activity of the PII proteins, and plays an important role in the regulation of nitrogen metabolism.</text>
</comment>
<protein>
    <recommendedName>
        <fullName evidence="8">Bifunctional uridylyltransferase/uridylyl-removing enzyme</fullName>
        <shortName evidence="8">UTase/UR</shortName>
    </recommendedName>
    <alternativeName>
        <fullName evidence="8">Bifunctional [protein-PII] modification enzyme</fullName>
    </alternativeName>
    <alternativeName>
        <fullName evidence="8">Bifunctional nitrogen sensor protein</fullName>
    </alternativeName>
    <domain>
        <recommendedName>
            <fullName evidence="8">[Protein-PII] uridylyltransferase</fullName>
            <shortName evidence="8">PII uridylyltransferase</shortName>
            <shortName evidence="8">UTase</shortName>
            <ecNumber evidence="8">2.7.7.59</ecNumber>
        </recommendedName>
    </domain>
    <domain>
        <recommendedName>
            <fullName evidence="8">[Protein-PII]-UMP uridylyl-removing enzyme</fullName>
            <shortName evidence="8">UR</shortName>
            <ecNumber evidence="8">3.1.4.-</ecNumber>
        </recommendedName>
    </domain>
</protein>
<evidence type="ECO:0000259" key="9">
    <source>
        <dbReference type="PROSITE" id="PS51671"/>
    </source>
</evidence>
<sequence length="894" mass="101625">MIVAVTPLPSLPREAFDPKAFARGLDEGQPLVACKDAISQCTEFLHRQFRAGADAGLLIRQRAVFMDQMLGALWDNHGWDSTDLALVAVGGYGRGELHPHSDIDILLLLGADYDPGSGQIEGFLTRLWDIGLDIGHSVRTVQECVDAGRDDITILTNLMEARVLRGPESLMQEVRQLTGPTQMWSSAEFFRAKLDEQRARHTKFADTEYNLEPNVKSSPGGLRDLQTISWIAERHFGVESLDRLTTEAFLNAEEMKVLKDGREFMWKVRYALHMVTGREEDRLLFDHQRELAGIWGLEDGDKLAVENFMQVYYRWAQALSMLNEVLIQNFDQAFLTAAGAHDVQELNGRFQMRNGYIEARNDNVFKVDPSAILEVFLLSARNDAINGIAAPTIRLLRNSLHLIDDNFRASDINKRMFIELLRSPYKLTRQLKRMLRYGVLGRYIPAFGRIIGQMQHDMFHAYTVDAHTLEVIENMRRFQIPEFAERFPVTSRVACRLPKIELLYLSGLFHDIGKGRGGDHSELGAVDARAFCEDHGLSKRDTNLVTWLVESHLTMSAVSQRRDISDPDVILQFAQHVGDENRLDYLFALTVADINGTNPTLWNAWRGSLLRQLYTETKRALRRGLENPIDKQVWVDETRDAAIDSLEYRGFTVEELQELWKERGEDYFLREKSEDIAWHTEAIAGHHDKSKPLVVLRSTLDSSVANTTQIFIHARSTPQLFPRICAQLEQLDLSVHDARIYNANDGMTLDTFFVLSADGSSIAEDSARLNHIREHLTETLGDYSEAKDDVQRRTPRAKKSFSVPTETKMSVDEIKNYSVLEVSTPDRPGLLARISRIFVDFGIELQAAKIQTLGERVEDVFFITDHKQQPITDPAMCEAIQRAVREELDEQAVA</sequence>
<proteinExistence type="inferred from homology"/>
<dbReference type="SUPFAM" id="SSF55021">
    <property type="entry name" value="ACT-like"/>
    <property type="match status" value="1"/>
</dbReference>
<dbReference type="NCBIfam" id="TIGR01693">
    <property type="entry name" value="UTase_glnD"/>
    <property type="match status" value="1"/>
</dbReference>
<dbReference type="EC" id="3.1.4.-" evidence="8"/>
<evidence type="ECO:0000256" key="3">
    <source>
        <dbReference type="ARBA" id="ARBA00022737"/>
    </source>
</evidence>
<feature type="region of interest" description="Uridylyltransferase" evidence="8">
    <location>
        <begin position="1"/>
        <end position="345"/>
    </location>
</feature>
<keyword evidence="6 8" id="KW-0511">Multifunctional enzyme</keyword>
<dbReference type="InterPro" id="IPR002912">
    <property type="entry name" value="ACT_dom"/>
</dbReference>
<organism evidence="11 12">
    <name type="scientific">Pseudohalioglobus lutimaris</name>
    <dbReference type="NCBI Taxonomy" id="1737061"/>
    <lineage>
        <taxon>Bacteria</taxon>
        <taxon>Pseudomonadati</taxon>
        <taxon>Pseudomonadota</taxon>
        <taxon>Gammaproteobacteria</taxon>
        <taxon>Cellvibrionales</taxon>
        <taxon>Halieaceae</taxon>
        <taxon>Pseudohalioglobus</taxon>
    </lineage>
</organism>
<dbReference type="CDD" id="cd04900">
    <property type="entry name" value="ACT_UUR-like_1"/>
    <property type="match status" value="1"/>
</dbReference>
<dbReference type="InterPro" id="IPR006674">
    <property type="entry name" value="HD_domain"/>
</dbReference>
<dbReference type="PROSITE" id="PS51671">
    <property type="entry name" value="ACT"/>
    <property type="match status" value="2"/>
</dbReference>
<dbReference type="FunFam" id="1.10.3090.10:FF:000005">
    <property type="entry name" value="Bifunctional uridylyltransferase/uridylyl-removing enzyme"/>
    <property type="match status" value="1"/>
</dbReference>
<dbReference type="SUPFAM" id="SSF81301">
    <property type="entry name" value="Nucleotidyltransferase"/>
    <property type="match status" value="1"/>
</dbReference>
<dbReference type="AlphaFoldDB" id="A0A2N5WYY1"/>
<dbReference type="GO" id="GO:0008081">
    <property type="term" value="F:phosphoric diester hydrolase activity"/>
    <property type="evidence" value="ECO:0007669"/>
    <property type="project" value="UniProtKB-UniRule"/>
</dbReference>
<reference evidence="11 12" key="1">
    <citation type="submission" date="2018-01" db="EMBL/GenBank/DDBJ databases">
        <title>The draft genome sequence of Halioglobus lutimaris HF004.</title>
        <authorList>
            <person name="Du Z.-J."/>
            <person name="Shi M.-J."/>
        </authorList>
    </citation>
    <scope>NUCLEOTIDE SEQUENCE [LARGE SCALE GENOMIC DNA]</scope>
    <source>
        <strain evidence="11 12">HF004</strain>
    </source>
</reference>
<dbReference type="InterPro" id="IPR003607">
    <property type="entry name" value="HD/PDEase_dom"/>
</dbReference>
<dbReference type="Gene3D" id="1.10.3090.10">
    <property type="entry name" value="cca-adding enzyme, domain 2"/>
    <property type="match status" value="1"/>
</dbReference>
<dbReference type="GO" id="GO:0008773">
    <property type="term" value="F:[protein-PII] uridylyltransferase activity"/>
    <property type="evidence" value="ECO:0007669"/>
    <property type="project" value="UniProtKB-UniRule"/>
</dbReference>
<dbReference type="Pfam" id="PF01966">
    <property type="entry name" value="HD"/>
    <property type="match status" value="1"/>
</dbReference>
<evidence type="ECO:0000256" key="6">
    <source>
        <dbReference type="ARBA" id="ARBA00023268"/>
    </source>
</evidence>
<evidence type="ECO:0000256" key="4">
    <source>
        <dbReference type="ARBA" id="ARBA00022801"/>
    </source>
</evidence>
<dbReference type="PANTHER" id="PTHR47320">
    <property type="entry name" value="BIFUNCTIONAL URIDYLYLTRANSFERASE/URIDYLYL-REMOVING ENZYME"/>
    <property type="match status" value="1"/>
</dbReference>
<dbReference type="GO" id="GO:0006808">
    <property type="term" value="P:regulation of nitrogen utilization"/>
    <property type="evidence" value="ECO:0007669"/>
    <property type="project" value="UniProtKB-UniRule"/>
</dbReference>
<accession>A0A2N5WYY1</accession>
<feature type="domain" description="ACT" evidence="9">
    <location>
        <begin position="709"/>
        <end position="795"/>
    </location>
</feature>
<dbReference type="InterPro" id="IPR043519">
    <property type="entry name" value="NT_sf"/>
</dbReference>
<keyword evidence="5 8" id="KW-0460">Magnesium</keyword>
<dbReference type="InterPro" id="IPR010043">
    <property type="entry name" value="UTase/UR"/>
</dbReference>
<comment type="caution">
    <text evidence="8">Lacks conserved residue(s) required for the propagation of feature annotation.</text>
</comment>
<dbReference type="InterPro" id="IPR002934">
    <property type="entry name" value="Polymerase_NTP_transf_dom"/>
</dbReference>
<dbReference type="PROSITE" id="PS51831">
    <property type="entry name" value="HD"/>
    <property type="match status" value="1"/>
</dbReference>
<evidence type="ECO:0000313" key="11">
    <source>
        <dbReference type="EMBL" id="PLW67454.1"/>
    </source>
</evidence>